<dbReference type="OrthoDB" id="8548224at2"/>
<proteinExistence type="predicted"/>
<evidence type="ECO:0000259" key="2">
    <source>
        <dbReference type="Pfam" id="PF05713"/>
    </source>
</evidence>
<feature type="domain" description="Bacterial mobilisation" evidence="2">
    <location>
        <begin position="95"/>
        <end position="121"/>
    </location>
</feature>
<dbReference type="AlphaFoldDB" id="A0A399RCN6"/>
<dbReference type="InterPro" id="IPR008687">
    <property type="entry name" value="MobC"/>
</dbReference>
<gene>
    <name evidence="3" type="primary">mobC</name>
    <name evidence="3" type="ORF">D1223_13800</name>
</gene>
<evidence type="ECO:0000313" key="4">
    <source>
        <dbReference type="Proteomes" id="UP000266385"/>
    </source>
</evidence>
<feature type="region of interest" description="Disordered" evidence="1">
    <location>
        <begin position="1"/>
        <end position="37"/>
    </location>
</feature>
<organism evidence="3 4">
    <name type="scientific">Henriciella mobilis</name>
    <dbReference type="NCBI Taxonomy" id="2305467"/>
    <lineage>
        <taxon>Bacteria</taxon>
        <taxon>Pseudomonadati</taxon>
        <taxon>Pseudomonadota</taxon>
        <taxon>Alphaproteobacteria</taxon>
        <taxon>Hyphomonadales</taxon>
        <taxon>Hyphomonadaceae</taxon>
        <taxon>Henriciella</taxon>
    </lineage>
</organism>
<reference evidence="3 4" key="1">
    <citation type="submission" date="2018-08" db="EMBL/GenBank/DDBJ databases">
        <title>Henriciella mobilis sp. nov., isolated from seawater.</title>
        <authorList>
            <person name="Cheng H."/>
            <person name="Wu Y.-H."/>
            <person name="Xu X.-W."/>
            <person name="Guo L.-L."/>
        </authorList>
    </citation>
    <scope>NUCLEOTIDE SEQUENCE [LARGE SCALE GENOMIC DNA]</scope>
    <source>
        <strain evidence="3 4">JN25</strain>
    </source>
</reference>
<evidence type="ECO:0000313" key="3">
    <source>
        <dbReference type="EMBL" id="RIJ28453.1"/>
    </source>
</evidence>
<sequence length="148" mass="16127">MSRPGGSKTYEAFSEAAGHGDITIRPPRSARSKRQAPFSLRLTEVERAELTEKADGEPLGAYIKSRLFDGPQYRSRRRKVDREALGRVLGVLGQSRISQNLNQIAKAANIGALPLTPDLADELHDTCAELKALRQDIMAALGYGGRAP</sequence>
<protein>
    <submittedName>
        <fullName evidence="3">Plasmid mobilization relaxosome protein MobC</fullName>
    </submittedName>
</protein>
<evidence type="ECO:0000256" key="1">
    <source>
        <dbReference type="SAM" id="MobiDB-lite"/>
    </source>
</evidence>
<keyword evidence="4" id="KW-1185">Reference proteome</keyword>
<name>A0A399RCN6_9PROT</name>
<dbReference type="Pfam" id="PF05713">
    <property type="entry name" value="MobC"/>
    <property type="match status" value="1"/>
</dbReference>
<dbReference type="EMBL" id="QWFX01000013">
    <property type="protein sequence ID" value="RIJ28453.1"/>
    <property type="molecule type" value="Genomic_DNA"/>
</dbReference>
<dbReference type="RefSeq" id="WP_119376988.1">
    <property type="nucleotide sequence ID" value="NZ_QWFX01000013.1"/>
</dbReference>
<comment type="caution">
    <text evidence="3">The sequence shown here is derived from an EMBL/GenBank/DDBJ whole genome shotgun (WGS) entry which is preliminary data.</text>
</comment>
<accession>A0A399RCN6</accession>
<dbReference type="Proteomes" id="UP000266385">
    <property type="component" value="Unassembled WGS sequence"/>
</dbReference>